<keyword evidence="3" id="KW-1185">Reference proteome</keyword>
<evidence type="ECO:0000256" key="1">
    <source>
        <dbReference type="SAM" id="SignalP"/>
    </source>
</evidence>
<organism evidence="2 3">
    <name type="scientific">Debaryomyces hansenii (strain ATCC 36239 / CBS 767 / BCRC 21394 / JCM 1990 / NBRC 0083 / IGC 2968)</name>
    <name type="common">Yeast</name>
    <name type="synonym">Torulaspora hansenii</name>
    <dbReference type="NCBI Taxonomy" id="284592"/>
    <lineage>
        <taxon>Eukaryota</taxon>
        <taxon>Fungi</taxon>
        <taxon>Dikarya</taxon>
        <taxon>Ascomycota</taxon>
        <taxon>Saccharomycotina</taxon>
        <taxon>Pichiomycetes</taxon>
        <taxon>Debaryomycetaceae</taxon>
        <taxon>Debaryomyces</taxon>
    </lineage>
</organism>
<keyword evidence="1" id="KW-0732">Signal</keyword>
<dbReference type="VEuPathDB" id="FungiDB:DEHA2A13178g"/>
<dbReference type="OrthoDB" id="10619703at2759"/>
<dbReference type="Proteomes" id="UP000000599">
    <property type="component" value="Chromosome A"/>
</dbReference>
<dbReference type="InParanoid" id="Q6BY17"/>
<evidence type="ECO:0000313" key="2">
    <source>
        <dbReference type="EMBL" id="CAG84879.2"/>
    </source>
</evidence>
<dbReference type="AlphaFoldDB" id="Q6BY17"/>
<feature type="chain" id="PRO_5004271112" evidence="1">
    <location>
        <begin position="17"/>
        <end position="280"/>
    </location>
</feature>
<feature type="signal peptide" evidence="1">
    <location>
        <begin position="1"/>
        <end position="16"/>
    </location>
</feature>
<accession>Q6BY17</accession>
<dbReference type="eggNOG" id="ENOG502T5GM">
    <property type="taxonomic scope" value="Eukaryota"/>
</dbReference>
<dbReference type="GeneID" id="2899444"/>
<protein>
    <submittedName>
        <fullName evidence="2">DEHA2A13178p</fullName>
    </submittedName>
</protein>
<dbReference type="HOGENOM" id="CLU_994051_0_0_1"/>
<dbReference type="RefSeq" id="XP_456902.2">
    <property type="nucleotide sequence ID" value="XM_456902.2"/>
</dbReference>
<sequence>MNYLIYILYFTILTSANNIMTSFEMFNDTSDNMQHQNFVSNNEQANVTQYNMATANYSNGGSLTMLVECDDNDVDKVGKYNEVLDSTKTYLQQSSNGSPKELTSDSVLIIDEKSTTVDHIKVVIKYGATLVGGAITDLASGILAAIVSSEYGKWRGGDDSGRKCVGRGGILPFGKLWGSAAGYYYAETCASSGQKCSTEASQQALEDAANWADNELDNDPNADSWKVGFSNQGAWKFCVRVVPKAACNSYNDCYDKAHNMGCPADFCSGDAFKNHDHGEL</sequence>
<dbReference type="KEGG" id="dha:DEHA2A13178g"/>
<dbReference type="EMBL" id="CR382133">
    <property type="protein sequence ID" value="CAG84879.2"/>
    <property type="molecule type" value="Genomic_DNA"/>
</dbReference>
<evidence type="ECO:0000313" key="3">
    <source>
        <dbReference type="Proteomes" id="UP000000599"/>
    </source>
</evidence>
<name>Q6BY17_DEBHA</name>
<gene>
    <name evidence="2" type="ordered locus">DEHA2A13178g</name>
</gene>
<reference evidence="2 3" key="1">
    <citation type="journal article" date="2004" name="Nature">
        <title>Genome evolution in yeasts.</title>
        <authorList>
            <consortium name="Genolevures"/>
            <person name="Dujon B."/>
            <person name="Sherman D."/>
            <person name="Fischer G."/>
            <person name="Durrens P."/>
            <person name="Casaregola S."/>
            <person name="Lafontaine I."/>
            <person name="de Montigny J."/>
            <person name="Marck C."/>
            <person name="Neuveglise C."/>
            <person name="Talla E."/>
            <person name="Goffard N."/>
            <person name="Frangeul L."/>
            <person name="Aigle M."/>
            <person name="Anthouard V."/>
            <person name="Babour A."/>
            <person name="Barbe V."/>
            <person name="Barnay S."/>
            <person name="Blanchin S."/>
            <person name="Beckerich J.M."/>
            <person name="Beyne E."/>
            <person name="Bleykasten C."/>
            <person name="Boisrame A."/>
            <person name="Boyer J."/>
            <person name="Cattolico L."/>
            <person name="Confanioleri F."/>
            <person name="de Daruvar A."/>
            <person name="Despons L."/>
            <person name="Fabre E."/>
            <person name="Fairhead C."/>
            <person name="Ferry-Dumazet H."/>
            <person name="Groppi A."/>
            <person name="Hantraye F."/>
            <person name="Hennequin C."/>
            <person name="Jauniaux N."/>
            <person name="Joyet P."/>
            <person name="Kachouri R."/>
            <person name="Kerrest A."/>
            <person name="Koszul R."/>
            <person name="Lemaire M."/>
            <person name="Lesur I."/>
            <person name="Ma L."/>
            <person name="Muller H."/>
            <person name="Nicaud J.M."/>
            <person name="Nikolski M."/>
            <person name="Oztas S."/>
            <person name="Ozier-Kalogeropoulos O."/>
            <person name="Pellenz S."/>
            <person name="Potier S."/>
            <person name="Richard G.F."/>
            <person name="Straub M.L."/>
            <person name="Suleau A."/>
            <person name="Swennene D."/>
            <person name="Tekaia F."/>
            <person name="Wesolowski-Louvel M."/>
            <person name="Westhof E."/>
            <person name="Wirth B."/>
            <person name="Zeniou-Meyer M."/>
            <person name="Zivanovic I."/>
            <person name="Bolotin-Fukuhara M."/>
            <person name="Thierry A."/>
            <person name="Bouchier C."/>
            <person name="Caudron B."/>
            <person name="Scarpelli C."/>
            <person name="Gaillardin C."/>
            <person name="Weissenbach J."/>
            <person name="Wincker P."/>
            <person name="Souciet J.L."/>
        </authorList>
    </citation>
    <scope>NUCLEOTIDE SEQUENCE [LARGE SCALE GENOMIC DNA]</scope>
    <source>
        <strain evidence="3">ATCC 36239 / CBS 767 / BCRC 21394 / JCM 1990 / NBRC 0083 / IGC 2968</strain>
    </source>
</reference>
<proteinExistence type="predicted"/>